<dbReference type="InterPro" id="IPR052354">
    <property type="entry name" value="Cell_Wall_Dynamics_Protein"/>
</dbReference>
<reference evidence="1 2" key="1">
    <citation type="submission" date="2018-03" db="EMBL/GenBank/DDBJ databases">
        <title>Genome sequence of Paenibacillus elgii strain AC13 an antimicrobial compound producing bacteria.</title>
        <authorList>
            <person name="Kurokawa A.S."/>
            <person name="Araujo J.F."/>
            <person name="Costa R.A."/>
            <person name="Ortega D.B."/>
            <person name="Pires A.S."/>
            <person name="Pappas G.J.Jr."/>
            <person name="Franco O.L."/>
            <person name="Barreto C."/>
            <person name="Magalhaes B.S."/>
            <person name="Kruger R.H."/>
        </authorList>
    </citation>
    <scope>NUCLEOTIDE SEQUENCE [LARGE SCALE GENOMIC DNA]</scope>
    <source>
        <strain evidence="1 2">AC13</strain>
    </source>
</reference>
<dbReference type="EMBL" id="PYHP01000022">
    <property type="protein sequence ID" value="PUA39447.1"/>
    <property type="molecule type" value="Genomic_DNA"/>
</dbReference>
<name>A0A2T6G5K9_9BACL</name>
<dbReference type="Gene3D" id="1.10.530.10">
    <property type="match status" value="1"/>
</dbReference>
<dbReference type="RefSeq" id="WP_108531049.1">
    <property type="nucleotide sequence ID" value="NZ_PYHP01000022.1"/>
</dbReference>
<organism evidence="1 2">
    <name type="scientific">Paenibacillus elgii</name>
    <dbReference type="NCBI Taxonomy" id="189691"/>
    <lineage>
        <taxon>Bacteria</taxon>
        <taxon>Bacillati</taxon>
        <taxon>Bacillota</taxon>
        <taxon>Bacilli</taxon>
        <taxon>Bacillales</taxon>
        <taxon>Paenibacillaceae</taxon>
        <taxon>Paenibacillus</taxon>
    </lineage>
</organism>
<proteinExistence type="predicted"/>
<accession>A0A2T6G5K9</accession>
<evidence type="ECO:0008006" key="3">
    <source>
        <dbReference type="Google" id="ProtNLM"/>
    </source>
</evidence>
<dbReference type="PANTHER" id="PTHR34408">
    <property type="entry name" value="FAMILY PROTEIN, PUTATIVE-RELATED"/>
    <property type="match status" value="1"/>
</dbReference>
<dbReference type="PANTHER" id="PTHR34408:SF2">
    <property type="entry name" value="CELL WALL-BINDING PROTEIN YWSB"/>
    <property type="match status" value="1"/>
</dbReference>
<evidence type="ECO:0000313" key="2">
    <source>
        <dbReference type="Proteomes" id="UP000244184"/>
    </source>
</evidence>
<evidence type="ECO:0000313" key="1">
    <source>
        <dbReference type="EMBL" id="PUA39447.1"/>
    </source>
</evidence>
<comment type="caution">
    <text evidence="1">The sequence shown here is derived from an EMBL/GenBank/DDBJ whole genome shotgun (WGS) entry which is preliminary data.</text>
</comment>
<dbReference type="InterPro" id="IPR023346">
    <property type="entry name" value="Lysozyme-like_dom_sf"/>
</dbReference>
<dbReference type="AlphaFoldDB" id="A0A2T6G5K9"/>
<sequence>MSILLRVERKSGGVPIELGNGQTTGFGYTNTSPMDFLAKADNVVHSIQIRGEIPLRLLPPVEPNADHSNTLYAWALTEYRPDNDYYRTVTVRIIRHEKTIREIEFTYAYVQVYQEQVNSMKGVLEFELVIKQRRDQLESIRFGLVKFMKQGSPKVKKDHVTILSSTSKIDKSQNLYAYVSNNSANLIDLGGHGIRRDLNQMAYYNKFLDESLGNQQWAQGMLDSGTYFIDTDNYVQGVYLNFQDLSKRGIDPSKVRDVNAPGINILTNPVVSLEQLEQIGFENVNFDMAVDLNMTLLKYDITTTDRIRHFLAQTYVESNHGSRLTEMYNDPEEEYFSQYDGRNGNAKPGDGSKFRGAGYIQITGRDVYQKFADFIDDRKIVEEGYSYVAEHYAWEAAGYFWSHYKKINPTADKGAEVLLTVSIKVNGENKKGLPNGWKDRQDAYKRVSEIIN</sequence>
<gene>
    <name evidence="1" type="ORF">C8Z91_08445</name>
</gene>
<dbReference type="Proteomes" id="UP000244184">
    <property type="component" value="Unassembled WGS sequence"/>
</dbReference>
<dbReference type="SUPFAM" id="SSF53955">
    <property type="entry name" value="Lysozyme-like"/>
    <property type="match status" value="1"/>
</dbReference>
<protein>
    <recommendedName>
        <fullName evidence="3">Chitinase</fullName>
    </recommendedName>
</protein>